<keyword evidence="3" id="KW-1185">Reference proteome</keyword>
<feature type="region of interest" description="Disordered" evidence="1">
    <location>
        <begin position="1"/>
        <end position="33"/>
    </location>
</feature>
<protein>
    <submittedName>
        <fullName evidence="2">Uncharacterized protein</fullName>
    </submittedName>
</protein>
<sequence>MSTLERRKDLDRRGHGSTVRSEKPDTTRTPDTDRTALAETLLTTISQIRDTTVVFRDAGRVATFPSFGGSEIRVSVVPATRKSYRSTDLVALETAKVKSRPHIGRFSRNRRSTHRRSFTSARRNTHRSFNEWRPRRRDARRTYPFSDFEGSHLGSYQTWRAEISQQHMTHGNPVTH</sequence>
<comment type="caution">
    <text evidence="2">The sequence shown here is derived from an EMBL/GenBank/DDBJ whole genome shotgun (WGS) entry which is preliminary data.</text>
</comment>
<evidence type="ECO:0000313" key="2">
    <source>
        <dbReference type="EMBL" id="GBN39895.1"/>
    </source>
</evidence>
<accession>A0A4Y2NK55</accession>
<gene>
    <name evidence="2" type="ORF">AVEN_27391_1</name>
</gene>
<reference evidence="2 3" key="1">
    <citation type="journal article" date="2019" name="Sci. Rep.">
        <title>Orb-weaving spider Araneus ventricosus genome elucidates the spidroin gene catalogue.</title>
        <authorList>
            <person name="Kono N."/>
            <person name="Nakamura H."/>
            <person name="Ohtoshi R."/>
            <person name="Moran D.A.P."/>
            <person name="Shinohara A."/>
            <person name="Yoshida Y."/>
            <person name="Fujiwara M."/>
            <person name="Mori M."/>
            <person name="Tomita M."/>
            <person name="Arakawa K."/>
        </authorList>
    </citation>
    <scope>NUCLEOTIDE SEQUENCE [LARGE SCALE GENOMIC DNA]</scope>
</reference>
<evidence type="ECO:0000256" key="1">
    <source>
        <dbReference type="SAM" id="MobiDB-lite"/>
    </source>
</evidence>
<organism evidence="2 3">
    <name type="scientific">Araneus ventricosus</name>
    <name type="common">Orbweaver spider</name>
    <name type="synonym">Epeira ventricosa</name>
    <dbReference type="NCBI Taxonomy" id="182803"/>
    <lineage>
        <taxon>Eukaryota</taxon>
        <taxon>Metazoa</taxon>
        <taxon>Ecdysozoa</taxon>
        <taxon>Arthropoda</taxon>
        <taxon>Chelicerata</taxon>
        <taxon>Arachnida</taxon>
        <taxon>Araneae</taxon>
        <taxon>Araneomorphae</taxon>
        <taxon>Entelegynae</taxon>
        <taxon>Araneoidea</taxon>
        <taxon>Araneidae</taxon>
        <taxon>Araneus</taxon>
    </lineage>
</organism>
<dbReference type="EMBL" id="BGPR01009419">
    <property type="protein sequence ID" value="GBN39895.1"/>
    <property type="molecule type" value="Genomic_DNA"/>
</dbReference>
<dbReference type="Proteomes" id="UP000499080">
    <property type="component" value="Unassembled WGS sequence"/>
</dbReference>
<evidence type="ECO:0000313" key="3">
    <source>
        <dbReference type="Proteomes" id="UP000499080"/>
    </source>
</evidence>
<dbReference type="AlphaFoldDB" id="A0A4Y2NK55"/>
<proteinExistence type="predicted"/>
<name>A0A4Y2NK55_ARAVE</name>